<dbReference type="Pfam" id="PF10335">
    <property type="entry name" value="DUF294_C"/>
    <property type="match status" value="1"/>
</dbReference>
<dbReference type="PANTHER" id="PTHR43080:SF2">
    <property type="entry name" value="CBS DOMAIN-CONTAINING PROTEIN"/>
    <property type="match status" value="1"/>
</dbReference>
<protein>
    <submittedName>
        <fullName evidence="5">Predicted signal-transduction protein containing cAMP-binding and CBS domains</fullName>
    </submittedName>
</protein>
<dbReference type="SMART" id="SM00116">
    <property type="entry name" value="CBS"/>
    <property type="match status" value="2"/>
</dbReference>
<dbReference type="InterPro" id="IPR018821">
    <property type="entry name" value="DUF294_put_nucleoTrafse_sb-bd"/>
</dbReference>
<organism evidence="5 6">
    <name type="scientific">Halorhodospira halochloris</name>
    <name type="common">Ectothiorhodospira halochloris</name>
    <dbReference type="NCBI Taxonomy" id="1052"/>
    <lineage>
        <taxon>Bacteria</taxon>
        <taxon>Pseudomonadati</taxon>
        <taxon>Pseudomonadota</taxon>
        <taxon>Gammaproteobacteria</taxon>
        <taxon>Chromatiales</taxon>
        <taxon>Ectothiorhodospiraceae</taxon>
        <taxon>Halorhodospira</taxon>
    </lineage>
</organism>
<dbReference type="OrthoDB" id="9808528at2"/>
<proteinExistence type="predicted"/>
<dbReference type="Pfam" id="PF03445">
    <property type="entry name" value="DUF294"/>
    <property type="match status" value="1"/>
</dbReference>
<dbReference type="SUPFAM" id="SSF54631">
    <property type="entry name" value="CBS-domain pair"/>
    <property type="match status" value="1"/>
</dbReference>
<dbReference type="Gene3D" id="3.10.580.10">
    <property type="entry name" value="CBS-domain"/>
    <property type="match status" value="1"/>
</dbReference>
<feature type="domain" description="CBS" evidence="4">
    <location>
        <begin position="113"/>
        <end position="169"/>
    </location>
</feature>
<feature type="domain" description="CBS" evidence="4">
    <location>
        <begin position="48"/>
        <end position="105"/>
    </location>
</feature>
<dbReference type="Proteomes" id="UP000218890">
    <property type="component" value="Chromosome"/>
</dbReference>
<evidence type="ECO:0000256" key="1">
    <source>
        <dbReference type="ARBA" id="ARBA00023122"/>
    </source>
</evidence>
<dbReference type="InterPro" id="IPR005105">
    <property type="entry name" value="GlnD_Uridyltrans_N"/>
</dbReference>
<dbReference type="GO" id="GO:0008773">
    <property type="term" value="F:[protein-PII] uridylyltransferase activity"/>
    <property type="evidence" value="ECO:0007669"/>
    <property type="project" value="InterPro"/>
</dbReference>
<dbReference type="Pfam" id="PF00571">
    <property type="entry name" value="CBS"/>
    <property type="match status" value="2"/>
</dbReference>
<dbReference type="KEGG" id="hhk:HH1059_09450"/>
<keyword evidence="1 2" id="KW-0129">CBS domain</keyword>
<keyword evidence="6" id="KW-1185">Reference proteome</keyword>
<dbReference type="InterPro" id="IPR051257">
    <property type="entry name" value="Diverse_CBS-Domain"/>
</dbReference>
<dbReference type="PANTHER" id="PTHR43080">
    <property type="entry name" value="CBS DOMAIN-CONTAINING PROTEIN CBSX3, MITOCHONDRIAL"/>
    <property type="match status" value="1"/>
</dbReference>
<dbReference type="InterPro" id="IPR046342">
    <property type="entry name" value="CBS_dom_sf"/>
</dbReference>
<reference evidence="5" key="1">
    <citation type="submission" date="2016-02" db="EMBL/GenBank/DDBJ databases">
        <title>Halorhodospira halochloris DSM-1059 complete genome, version 2.</title>
        <authorList>
            <person name="Tsukatani Y."/>
        </authorList>
    </citation>
    <scope>NUCLEOTIDE SEQUENCE</scope>
    <source>
        <strain evidence="5">DSM 1059</strain>
    </source>
</reference>
<dbReference type="PROSITE" id="PS51371">
    <property type="entry name" value="CBS"/>
    <property type="match status" value="2"/>
</dbReference>
<dbReference type="EMBL" id="AP017372">
    <property type="protein sequence ID" value="BAU57639.1"/>
    <property type="molecule type" value="Genomic_DNA"/>
</dbReference>
<gene>
    <name evidence="5" type="ORF">HH1059_09450</name>
</gene>
<accession>A0A0X8XC58</accession>
<dbReference type="InterPro" id="IPR000644">
    <property type="entry name" value="CBS_dom"/>
</dbReference>
<sequence>MSRNDSGSEGGKESASDAGELELGDELEAGVRRWGSDTSLDVPLSERLDRIPVTCRVDDKIRTALEAMDRERIGSVVVVDDDFAPVGVFTHNDLLRRVALPERDLDESIANVMTPDPIALEPSAFAFEAAMLMAAHGIHHVCVVEDGELRGVVSERDLFSLQRAGLVNLTRTILHAGSLEALFPLQADVRTLVGQMIAQGVKVGHILQIITLINDHIVEQVIKLCLQDAAEDLSDIRFTWIAFGSEGRREQTLRTDQDNGILFEVPEGESPDAIRERLLPVARHVNEALAECGYDLCPGDIMAGNPECCLSFAEWQQRFSRWIDQGTPEHLLKAAIFFDFRAISGPSEPVERLREWLLQRTASNSRFRRQMAANALQNRPPLGWLRDFVTYGRGRDRGTLDLKLNGVTPFTDAARIFMLANGLTATNTLDRLDQAVRAGRLDSADVSAWRIAYEYIQSMRVRKQHEQIMAGSEPGNRVSPDELNELDRRILKEVFRATRKLQAKLASDYQL</sequence>
<evidence type="ECO:0000256" key="3">
    <source>
        <dbReference type="SAM" id="MobiDB-lite"/>
    </source>
</evidence>
<evidence type="ECO:0000313" key="6">
    <source>
        <dbReference type="Proteomes" id="UP000218890"/>
    </source>
</evidence>
<evidence type="ECO:0000313" key="5">
    <source>
        <dbReference type="EMBL" id="BAU57639.1"/>
    </source>
</evidence>
<dbReference type="RefSeq" id="WP_096408862.1">
    <property type="nucleotide sequence ID" value="NZ_AP017372.2"/>
</dbReference>
<dbReference type="CDD" id="cd05401">
    <property type="entry name" value="NT_GlnE_GlnD_like"/>
    <property type="match status" value="1"/>
</dbReference>
<evidence type="ECO:0000259" key="4">
    <source>
        <dbReference type="PROSITE" id="PS51371"/>
    </source>
</evidence>
<feature type="region of interest" description="Disordered" evidence="3">
    <location>
        <begin position="1"/>
        <end position="22"/>
    </location>
</feature>
<evidence type="ECO:0000256" key="2">
    <source>
        <dbReference type="PROSITE-ProRule" id="PRU00703"/>
    </source>
</evidence>
<name>A0A0X8XC58_HALHR</name>
<dbReference type="AlphaFoldDB" id="A0A0X8XC58"/>